<evidence type="ECO:0000256" key="6">
    <source>
        <dbReference type="SAM" id="MobiDB-lite"/>
    </source>
</evidence>
<comment type="subcellular location">
    <subcellularLocation>
        <location evidence="1">Membrane</location>
        <topology evidence="1">Multi-pass membrane protein</topology>
    </subcellularLocation>
</comment>
<keyword evidence="5 7" id="KW-0472">Membrane</keyword>
<proteinExistence type="inferred from homology"/>
<comment type="similarity">
    <text evidence="2">Belongs to the tetraspanin (TM4SF) family.</text>
</comment>
<evidence type="ECO:0000256" key="3">
    <source>
        <dbReference type="ARBA" id="ARBA00022692"/>
    </source>
</evidence>
<feature type="transmembrane region" description="Helical" evidence="7">
    <location>
        <begin position="43"/>
        <end position="65"/>
    </location>
</feature>
<feature type="compositionally biased region" description="Low complexity" evidence="6">
    <location>
        <begin position="154"/>
        <end position="169"/>
    </location>
</feature>
<feature type="transmembrane region" description="Helical" evidence="7">
    <location>
        <begin position="71"/>
        <end position="95"/>
    </location>
</feature>
<feature type="region of interest" description="Disordered" evidence="6">
    <location>
        <begin position="150"/>
        <end position="169"/>
    </location>
</feature>
<keyword evidence="4 7" id="KW-1133">Transmembrane helix</keyword>
<dbReference type="Pfam" id="PF00335">
    <property type="entry name" value="Tetraspanin"/>
    <property type="match status" value="1"/>
</dbReference>
<dbReference type="AlphaFoldDB" id="A3BCY5"/>
<reference evidence="8" key="1">
    <citation type="journal article" date="2005" name="PLoS Biol.">
        <title>The genomes of Oryza sativa: a history of duplications.</title>
        <authorList>
            <person name="Yu J."/>
            <person name="Wang J."/>
            <person name="Lin W."/>
            <person name="Li S."/>
            <person name="Li H."/>
            <person name="Zhou J."/>
            <person name="Ni P."/>
            <person name="Dong W."/>
            <person name="Hu S."/>
            <person name="Zeng C."/>
            <person name="Zhang J."/>
            <person name="Zhang Y."/>
            <person name="Li R."/>
            <person name="Xu Z."/>
            <person name="Li S."/>
            <person name="Li X."/>
            <person name="Zheng H."/>
            <person name="Cong L."/>
            <person name="Lin L."/>
            <person name="Yin J."/>
            <person name="Geng J."/>
            <person name="Li G."/>
            <person name="Shi J."/>
            <person name="Liu J."/>
            <person name="Lv H."/>
            <person name="Li J."/>
            <person name="Wang J."/>
            <person name="Deng Y."/>
            <person name="Ran L."/>
            <person name="Shi X."/>
            <person name="Wang X."/>
            <person name="Wu Q."/>
            <person name="Li C."/>
            <person name="Ren X."/>
            <person name="Wang J."/>
            <person name="Wang X."/>
            <person name="Li D."/>
            <person name="Liu D."/>
            <person name="Zhang X."/>
            <person name="Ji Z."/>
            <person name="Zhao W."/>
            <person name="Sun Y."/>
            <person name="Zhang Z."/>
            <person name="Bao J."/>
            <person name="Han Y."/>
            <person name="Dong L."/>
            <person name="Ji J."/>
            <person name="Chen P."/>
            <person name="Wu S."/>
            <person name="Liu J."/>
            <person name="Xiao Y."/>
            <person name="Bu D."/>
            <person name="Tan J."/>
            <person name="Yang L."/>
            <person name="Ye C."/>
            <person name="Zhang J."/>
            <person name="Xu J."/>
            <person name="Zhou Y."/>
            <person name="Yu Y."/>
            <person name="Zhang B."/>
            <person name="Zhuang S."/>
            <person name="Wei H."/>
            <person name="Liu B."/>
            <person name="Lei M."/>
            <person name="Yu H."/>
            <person name="Li Y."/>
            <person name="Xu H."/>
            <person name="Wei S."/>
            <person name="He X."/>
            <person name="Fang L."/>
            <person name="Zhang Z."/>
            <person name="Zhang Y."/>
            <person name="Huang X."/>
            <person name="Su Z."/>
            <person name="Tong W."/>
            <person name="Li J."/>
            <person name="Tong Z."/>
            <person name="Li S."/>
            <person name="Ye J."/>
            <person name="Wang L."/>
            <person name="Fang L."/>
            <person name="Lei T."/>
            <person name="Chen C."/>
            <person name="Chen H."/>
            <person name="Xu Z."/>
            <person name="Li H."/>
            <person name="Huang H."/>
            <person name="Zhang F."/>
            <person name="Xu H."/>
            <person name="Li N."/>
            <person name="Zhao C."/>
            <person name="Li S."/>
            <person name="Dong L."/>
            <person name="Huang Y."/>
            <person name="Li L."/>
            <person name="Xi Y."/>
            <person name="Qi Q."/>
            <person name="Li W."/>
            <person name="Zhang B."/>
            <person name="Hu W."/>
            <person name="Zhang Y."/>
            <person name="Tian X."/>
            <person name="Jiao Y."/>
            <person name="Liang X."/>
            <person name="Jin J."/>
            <person name="Gao L."/>
            <person name="Zheng W."/>
            <person name="Hao B."/>
            <person name="Liu S."/>
            <person name="Wang W."/>
            <person name="Yuan L."/>
            <person name="Cao M."/>
            <person name="McDermott J."/>
            <person name="Samudrala R."/>
            <person name="Wang J."/>
            <person name="Wong G.K."/>
            <person name="Yang H."/>
        </authorList>
    </citation>
    <scope>NUCLEOTIDE SEQUENCE [LARGE SCALE GENOMIC DNA]</scope>
</reference>
<name>A3BCY5_ORYSJ</name>
<sequence length="297" mass="32412">MAVSNNITACVNFLALVCAVPVVATGVWFASKQGDDCARVARWPLAILGAALLLVALAGFAGAYWNRRGLLAAYLFAMAALITLLLALLVFAFAVTRPSGAYPAFARAYDDYRLDGYSTWLRDRVAGEPRRWEGIRACLRRFDTWQEAGAGRASSSSPPSSSTNHTSPRSSTLQFFYECANRLKRKGEGSMDGKVSGCCKPPTVCGYAYVSPTVWVNPANPAADADCAAWGNDPSQLCYECSSCKAGMLGTLREQWRRANVALVIATVALIFFYVIGCSAFKNAQTEDLFRRYKWRN</sequence>
<evidence type="ECO:0000256" key="5">
    <source>
        <dbReference type="ARBA" id="ARBA00023136"/>
    </source>
</evidence>
<dbReference type="EMBL" id="CM000143">
    <property type="protein sequence ID" value="EAZ37424.1"/>
    <property type="molecule type" value="Genomic_DNA"/>
</dbReference>
<dbReference type="GO" id="GO:0009734">
    <property type="term" value="P:auxin-activated signaling pathway"/>
    <property type="evidence" value="ECO:0007669"/>
    <property type="project" value="InterPro"/>
</dbReference>
<keyword evidence="3 7" id="KW-0812">Transmembrane</keyword>
<evidence type="ECO:0000256" key="1">
    <source>
        <dbReference type="ARBA" id="ARBA00004141"/>
    </source>
</evidence>
<dbReference type="InterPro" id="IPR018499">
    <property type="entry name" value="Tetraspanin/Peripherin"/>
</dbReference>
<organism evidence="8">
    <name type="scientific">Oryza sativa subsp. japonica</name>
    <name type="common">Rice</name>
    <dbReference type="NCBI Taxonomy" id="39947"/>
    <lineage>
        <taxon>Eukaryota</taxon>
        <taxon>Viridiplantae</taxon>
        <taxon>Streptophyta</taxon>
        <taxon>Embryophyta</taxon>
        <taxon>Tracheophyta</taxon>
        <taxon>Spermatophyta</taxon>
        <taxon>Magnoliopsida</taxon>
        <taxon>Liliopsida</taxon>
        <taxon>Poales</taxon>
        <taxon>Poaceae</taxon>
        <taxon>BOP clade</taxon>
        <taxon>Oryzoideae</taxon>
        <taxon>Oryzeae</taxon>
        <taxon>Oryzinae</taxon>
        <taxon>Oryza</taxon>
        <taxon>Oryza sativa</taxon>
    </lineage>
</organism>
<evidence type="ECO:0000313" key="8">
    <source>
        <dbReference type="EMBL" id="EAZ37424.1"/>
    </source>
</evidence>
<dbReference type="InterPro" id="IPR044991">
    <property type="entry name" value="TET_plant"/>
</dbReference>
<dbReference type="PANTHER" id="PTHR32191">
    <property type="entry name" value="TETRASPANIN-8-RELATED"/>
    <property type="match status" value="1"/>
</dbReference>
<gene>
    <name evidence="8" type="ORF">OsJ_21759</name>
</gene>
<evidence type="ECO:0000256" key="4">
    <source>
        <dbReference type="ARBA" id="ARBA00022989"/>
    </source>
</evidence>
<feature type="transmembrane region" description="Helical" evidence="7">
    <location>
        <begin position="6"/>
        <end position="31"/>
    </location>
</feature>
<dbReference type="GO" id="GO:0016020">
    <property type="term" value="C:membrane"/>
    <property type="evidence" value="ECO:0007669"/>
    <property type="project" value="UniProtKB-SubCell"/>
</dbReference>
<accession>A3BCY5</accession>
<reference evidence="8" key="2">
    <citation type="submission" date="2008-12" db="EMBL/GenBank/DDBJ databases">
        <title>Improved gene annotation of the rice (Oryza sativa) genomes.</title>
        <authorList>
            <person name="Wang J."/>
            <person name="Li R."/>
            <person name="Fan W."/>
            <person name="Huang Q."/>
            <person name="Zhang J."/>
            <person name="Zhou Y."/>
            <person name="Hu Y."/>
            <person name="Zi S."/>
            <person name="Li J."/>
            <person name="Ni P."/>
            <person name="Zheng H."/>
            <person name="Zhang Y."/>
            <person name="Zhao M."/>
            <person name="Hao Q."/>
            <person name="McDermott J."/>
            <person name="Samudrala R."/>
            <person name="Kristiansen K."/>
            <person name="Wong G.K.-S."/>
        </authorList>
    </citation>
    <scope>NUCLEOTIDE SEQUENCE</scope>
</reference>
<protein>
    <recommendedName>
        <fullName evidence="9">Senescence-associated protein</fullName>
    </recommendedName>
</protein>
<evidence type="ECO:0000256" key="7">
    <source>
        <dbReference type="SAM" id="Phobius"/>
    </source>
</evidence>
<dbReference type="Proteomes" id="UP000007752">
    <property type="component" value="Chromosome 6"/>
</dbReference>
<feature type="transmembrane region" description="Helical" evidence="7">
    <location>
        <begin position="261"/>
        <end position="282"/>
    </location>
</feature>
<evidence type="ECO:0000256" key="2">
    <source>
        <dbReference type="ARBA" id="ARBA00006840"/>
    </source>
</evidence>
<evidence type="ECO:0008006" key="9">
    <source>
        <dbReference type="Google" id="ProtNLM"/>
    </source>
</evidence>